<feature type="transmembrane region" description="Helical" evidence="7">
    <location>
        <begin position="15"/>
        <end position="34"/>
    </location>
</feature>
<keyword evidence="9" id="KW-1185">Reference proteome</keyword>
<dbReference type="SUPFAM" id="SSF53254">
    <property type="entry name" value="Phosphoglycerate mutase-like"/>
    <property type="match status" value="1"/>
</dbReference>
<dbReference type="Pfam" id="PF00328">
    <property type="entry name" value="His_Phos_2"/>
    <property type="match status" value="2"/>
</dbReference>
<dbReference type="EMBL" id="CAQQ02039904">
    <property type="status" value="NOT_ANNOTATED_CDS"/>
    <property type="molecule type" value="Genomic_DNA"/>
</dbReference>
<dbReference type="GO" id="GO:0005794">
    <property type="term" value="C:Golgi apparatus"/>
    <property type="evidence" value="ECO:0007669"/>
    <property type="project" value="TreeGrafter"/>
</dbReference>
<accession>T1GCT1</accession>
<keyword evidence="7" id="KW-0472">Membrane</keyword>
<reference evidence="9" key="1">
    <citation type="submission" date="2013-02" db="EMBL/GenBank/DDBJ databases">
        <authorList>
            <person name="Hughes D."/>
        </authorList>
    </citation>
    <scope>NUCLEOTIDE SEQUENCE</scope>
    <source>
        <strain>Durham</strain>
        <strain evidence="9">NC isolate 2 -- Noor lab</strain>
    </source>
</reference>
<dbReference type="PANTHER" id="PTHR11567">
    <property type="entry name" value="ACID PHOSPHATASE-RELATED"/>
    <property type="match status" value="1"/>
</dbReference>
<evidence type="ECO:0000256" key="3">
    <source>
        <dbReference type="ARBA" id="ARBA00022801"/>
    </source>
</evidence>
<dbReference type="Proteomes" id="UP000015102">
    <property type="component" value="Unassembled WGS sequence"/>
</dbReference>
<evidence type="ECO:0000313" key="9">
    <source>
        <dbReference type="Proteomes" id="UP000015102"/>
    </source>
</evidence>
<dbReference type="InterPro" id="IPR050645">
    <property type="entry name" value="Histidine_acid_phosphatase"/>
</dbReference>
<sequence>MLLNGVIRFSTQLKCYFVLILWIFLLIGGMYKYVGNLSNNSIGENGYLQATNDIDEDLHRFEQFKDRCGSVDENPSKKEDGGTLEGWKLQGVLLVIRHGDRGPMSHVQGVSSIDCGVDPVTFYSKSRYKNFLSNSTNPGGTNHMFWNKLGPFHGFPLLPPTQRSCLLGQLTYKGIGQLLQVGDLLNQVYARSLGVFNRYSSVSRSYPDSTLNSDEIVIYTTRYRRTFQSAMALLFPFLPLDKWLALNIQESHSMAFCFADCACSQADNLRKKLTSQANKKLSQHPGIYEVTQWIGSTVLQNPSNGLSGPNEVVDAILTIICHDAHCHVEHIQEIILETMSLQKAVPKEELTALPTSETEQLNILQEGCVEANHIESLMSYTTQESAKEASLPEYKRIGLLRAYGMIRNIVSYMLRMISGDRTKFVLYSGHDWTMQYLTAALGIDRKYTHVPYASRLGFEVYKSEANTDYYFRVIFSGKDVTQSIGFCEGSKSLMVNRDSRGSKAALCPIENIIRFLHEDYFIQLNVTNFKDACLMTPTKFNEI</sequence>
<keyword evidence="3" id="KW-0378">Hydrolase</keyword>
<dbReference type="Gene3D" id="3.40.50.1240">
    <property type="entry name" value="Phosphoglycerate mutase-like"/>
    <property type="match status" value="1"/>
</dbReference>
<dbReference type="PROSITE" id="PS00616">
    <property type="entry name" value="HIS_ACID_PHOSPHAT_1"/>
    <property type="match status" value="1"/>
</dbReference>
<dbReference type="InterPro" id="IPR029033">
    <property type="entry name" value="His_PPase_superfam"/>
</dbReference>
<keyword evidence="7" id="KW-0812">Transmembrane</keyword>
<reference evidence="8" key="2">
    <citation type="submission" date="2015-06" db="UniProtKB">
        <authorList>
            <consortium name="EnsemblMetazoa"/>
        </authorList>
    </citation>
    <scope>IDENTIFICATION</scope>
</reference>
<dbReference type="OMA" id="DWEWNYY"/>
<dbReference type="EnsemblMetazoa" id="MESCA001104-RA">
    <property type="protein sequence ID" value="MESCA001104-PA"/>
    <property type="gene ID" value="MESCA001104"/>
</dbReference>
<evidence type="ECO:0000256" key="4">
    <source>
        <dbReference type="ARBA" id="ARBA00036311"/>
    </source>
</evidence>
<comment type="similarity">
    <text evidence="2">Belongs to the histidine acid phosphatase family.</text>
</comment>
<dbReference type="AlphaFoldDB" id="T1GCT1"/>
<dbReference type="GO" id="GO:0050650">
    <property type="term" value="P:chondroitin sulfate proteoglycan biosynthetic process"/>
    <property type="evidence" value="ECO:0007669"/>
    <property type="project" value="TreeGrafter"/>
</dbReference>
<protein>
    <recommendedName>
        <fullName evidence="5">2-phosphoxylose phosphatase 1</fullName>
    </recommendedName>
    <alternativeName>
        <fullName evidence="6">Acid phosphatase-like protein 2</fullName>
    </alternativeName>
</protein>
<proteinExistence type="inferred from homology"/>
<dbReference type="InterPro" id="IPR000560">
    <property type="entry name" value="His_Pase_clade-2"/>
</dbReference>
<dbReference type="CDD" id="cd07061">
    <property type="entry name" value="HP_HAP_like"/>
    <property type="match status" value="1"/>
</dbReference>
<evidence type="ECO:0000256" key="1">
    <source>
        <dbReference type="ARBA" id="ARBA00000032"/>
    </source>
</evidence>
<dbReference type="GO" id="GO:0006024">
    <property type="term" value="P:glycosaminoglycan biosynthetic process"/>
    <property type="evidence" value="ECO:0007669"/>
    <property type="project" value="TreeGrafter"/>
</dbReference>
<evidence type="ECO:0000256" key="6">
    <source>
        <dbReference type="ARBA" id="ARBA00041499"/>
    </source>
</evidence>
<dbReference type="PANTHER" id="PTHR11567:SF110">
    <property type="entry name" value="2-PHOSPHOXYLOSE PHOSPHATASE 1"/>
    <property type="match status" value="1"/>
</dbReference>
<evidence type="ECO:0000256" key="7">
    <source>
        <dbReference type="SAM" id="Phobius"/>
    </source>
</evidence>
<dbReference type="STRING" id="36166.T1GCT1"/>
<evidence type="ECO:0000256" key="5">
    <source>
        <dbReference type="ARBA" id="ARBA00040357"/>
    </source>
</evidence>
<dbReference type="GO" id="GO:0003993">
    <property type="term" value="F:acid phosphatase activity"/>
    <property type="evidence" value="ECO:0007669"/>
    <property type="project" value="UniProtKB-EC"/>
</dbReference>
<name>T1GCT1_MEGSC</name>
<evidence type="ECO:0000313" key="8">
    <source>
        <dbReference type="EnsemblMetazoa" id="MESCA001104-PA"/>
    </source>
</evidence>
<organism evidence="8 9">
    <name type="scientific">Megaselia scalaris</name>
    <name type="common">Humpbacked fly</name>
    <name type="synonym">Phora scalaris</name>
    <dbReference type="NCBI Taxonomy" id="36166"/>
    <lineage>
        <taxon>Eukaryota</taxon>
        <taxon>Metazoa</taxon>
        <taxon>Ecdysozoa</taxon>
        <taxon>Arthropoda</taxon>
        <taxon>Hexapoda</taxon>
        <taxon>Insecta</taxon>
        <taxon>Pterygota</taxon>
        <taxon>Neoptera</taxon>
        <taxon>Endopterygota</taxon>
        <taxon>Diptera</taxon>
        <taxon>Brachycera</taxon>
        <taxon>Muscomorpha</taxon>
        <taxon>Platypezoidea</taxon>
        <taxon>Phoridae</taxon>
        <taxon>Megaseliini</taxon>
        <taxon>Megaselia</taxon>
    </lineage>
</organism>
<keyword evidence="7" id="KW-1133">Transmembrane helix</keyword>
<evidence type="ECO:0000256" key="2">
    <source>
        <dbReference type="ARBA" id="ARBA00005375"/>
    </source>
</evidence>
<dbReference type="InterPro" id="IPR033379">
    <property type="entry name" value="Acid_Pase_AS"/>
</dbReference>
<comment type="catalytic activity">
    <reaction evidence="4">
        <text>3-O-[beta-D-GlcA-(1-&gt;3)-beta-D-Gal-(1-&gt;3)-beta-D-Gal-(1-&gt;4)-beta-D-2-O-P-Xyl]-L-seryl-[protein] + H2O = 3-O-(beta-D-GlcA-(1-&gt;3)-beta-D-Gal-(1-&gt;3)-beta-D-Gal-(1-&gt;4)-beta-D-Xyl)-L-seryl-[protein] + phosphate</text>
        <dbReference type="Rhea" id="RHEA:56512"/>
        <dbReference type="Rhea" id="RHEA-COMP:12573"/>
        <dbReference type="Rhea" id="RHEA-COMP:14559"/>
        <dbReference type="ChEBI" id="CHEBI:15377"/>
        <dbReference type="ChEBI" id="CHEBI:43474"/>
        <dbReference type="ChEBI" id="CHEBI:132093"/>
        <dbReference type="ChEBI" id="CHEBI:140495"/>
    </reaction>
</comment>
<comment type="catalytic activity">
    <reaction evidence="1">
        <text>a phosphate monoester + H2O = an alcohol + phosphate</text>
        <dbReference type="Rhea" id="RHEA:15017"/>
        <dbReference type="ChEBI" id="CHEBI:15377"/>
        <dbReference type="ChEBI" id="CHEBI:30879"/>
        <dbReference type="ChEBI" id="CHEBI:43474"/>
        <dbReference type="ChEBI" id="CHEBI:67140"/>
        <dbReference type="EC" id="3.1.3.2"/>
    </reaction>
</comment>
<dbReference type="HOGENOM" id="CLU_033855_0_0_1"/>